<evidence type="ECO:0000313" key="3">
    <source>
        <dbReference type="Proteomes" id="UP001266305"/>
    </source>
</evidence>
<dbReference type="InterPro" id="IPR013594">
    <property type="entry name" value="Dynein_heavy_tail"/>
</dbReference>
<comment type="caution">
    <text evidence="2">The sequence shown here is derived from an EMBL/GenBank/DDBJ whole genome shotgun (WGS) entry which is preliminary data.</text>
</comment>
<dbReference type="Proteomes" id="UP001266305">
    <property type="component" value="Unassembled WGS sequence"/>
</dbReference>
<dbReference type="Pfam" id="PF08385">
    <property type="entry name" value="DHC_N1"/>
    <property type="match status" value="1"/>
</dbReference>
<feature type="non-terminal residue" evidence="2">
    <location>
        <position position="59"/>
    </location>
</feature>
<evidence type="ECO:0000313" key="2">
    <source>
        <dbReference type="EMBL" id="KAK2102867.1"/>
    </source>
</evidence>
<feature type="non-terminal residue" evidence="2">
    <location>
        <position position="1"/>
    </location>
</feature>
<sequence length="59" mass="7020">SAQNKTSDARNTLKLWKKAYFDTRAKIEASGREARWEFDRKRLFERTDYMAAICQDLCD</sequence>
<feature type="domain" description="Dynein heavy chain tail" evidence="1">
    <location>
        <begin position="2"/>
        <end position="58"/>
    </location>
</feature>
<organism evidence="2 3">
    <name type="scientific">Saguinus oedipus</name>
    <name type="common">Cotton-top tamarin</name>
    <name type="synonym">Oedipomidas oedipus</name>
    <dbReference type="NCBI Taxonomy" id="9490"/>
    <lineage>
        <taxon>Eukaryota</taxon>
        <taxon>Metazoa</taxon>
        <taxon>Chordata</taxon>
        <taxon>Craniata</taxon>
        <taxon>Vertebrata</taxon>
        <taxon>Euteleostomi</taxon>
        <taxon>Mammalia</taxon>
        <taxon>Eutheria</taxon>
        <taxon>Euarchontoglires</taxon>
        <taxon>Primates</taxon>
        <taxon>Haplorrhini</taxon>
        <taxon>Platyrrhini</taxon>
        <taxon>Cebidae</taxon>
        <taxon>Callitrichinae</taxon>
        <taxon>Saguinus</taxon>
    </lineage>
</organism>
<dbReference type="EMBL" id="JASSZA010000009">
    <property type="protein sequence ID" value="KAK2102867.1"/>
    <property type="molecule type" value="Genomic_DNA"/>
</dbReference>
<keyword evidence="3" id="KW-1185">Reference proteome</keyword>
<name>A0ABQ9V0W5_SAGOE</name>
<proteinExistence type="predicted"/>
<gene>
    <name evidence="2" type="primary">DNAH10_1</name>
    <name evidence="2" type="ORF">P7K49_020534</name>
</gene>
<evidence type="ECO:0000259" key="1">
    <source>
        <dbReference type="Pfam" id="PF08385"/>
    </source>
</evidence>
<protein>
    <submittedName>
        <fullName evidence="2">Dynein heavy chain 10, axonemal</fullName>
    </submittedName>
</protein>
<reference evidence="2 3" key="1">
    <citation type="submission" date="2023-05" db="EMBL/GenBank/DDBJ databases">
        <title>B98-5 Cell Line De Novo Hybrid Assembly: An Optical Mapping Approach.</title>
        <authorList>
            <person name="Kananen K."/>
            <person name="Auerbach J.A."/>
            <person name="Kautto E."/>
            <person name="Blachly J.S."/>
        </authorList>
    </citation>
    <scope>NUCLEOTIDE SEQUENCE [LARGE SCALE GENOMIC DNA]</scope>
    <source>
        <strain evidence="2">B95-8</strain>
        <tissue evidence="2">Cell line</tissue>
    </source>
</reference>
<accession>A0ABQ9V0W5</accession>